<evidence type="ECO:0000256" key="1">
    <source>
        <dbReference type="SAM" id="Phobius"/>
    </source>
</evidence>
<feature type="transmembrane region" description="Helical" evidence="1">
    <location>
        <begin position="149"/>
        <end position="167"/>
    </location>
</feature>
<feature type="transmembrane region" description="Helical" evidence="1">
    <location>
        <begin position="366"/>
        <end position="390"/>
    </location>
</feature>
<feature type="transmembrane region" description="Helical" evidence="1">
    <location>
        <begin position="273"/>
        <end position="292"/>
    </location>
</feature>
<comment type="caution">
    <text evidence="2">The sequence shown here is derived from an EMBL/GenBank/DDBJ whole genome shotgun (WGS) entry which is preliminary data.</text>
</comment>
<feature type="transmembrane region" description="Helical" evidence="1">
    <location>
        <begin position="243"/>
        <end position="261"/>
    </location>
</feature>
<feature type="transmembrane region" description="Helical" evidence="1">
    <location>
        <begin position="179"/>
        <end position="197"/>
    </location>
</feature>
<keyword evidence="1" id="KW-0812">Transmembrane</keyword>
<evidence type="ECO:0000313" key="2">
    <source>
        <dbReference type="EMBL" id="MFK4754404.1"/>
    </source>
</evidence>
<dbReference type="Proteomes" id="UP001620597">
    <property type="component" value="Unassembled WGS sequence"/>
</dbReference>
<keyword evidence="1" id="KW-1133">Transmembrane helix</keyword>
<gene>
    <name evidence="2" type="ORF">WG929_18510</name>
</gene>
<feature type="transmembrane region" description="Helical" evidence="1">
    <location>
        <begin position="21"/>
        <end position="45"/>
    </location>
</feature>
<evidence type="ECO:0000313" key="3">
    <source>
        <dbReference type="Proteomes" id="UP001620597"/>
    </source>
</evidence>
<protein>
    <submittedName>
        <fullName evidence="2">NnrS family protein</fullName>
    </submittedName>
</protein>
<reference evidence="2 3" key="1">
    <citation type="submission" date="2024-03" db="EMBL/GenBank/DDBJ databases">
        <title>High-quality draft genome sequence of Oceanobacter sp. wDCs-4.</title>
        <authorList>
            <person name="Dong C."/>
        </authorList>
    </citation>
    <scope>NUCLEOTIDE SEQUENCE [LARGE SCALE GENOMIC DNA]</scope>
    <source>
        <strain evidence="3">wDCs-4</strain>
    </source>
</reference>
<feature type="transmembrane region" description="Helical" evidence="1">
    <location>
        <begin position="118"/>
        <end position="137"/>
    </location>
</feature>
<feature type="transmembrane region" description="Helical" evidence="1">
    <location>
        <begin position="94"/>
        <end position="112"/>
    </location>
</feature>
<feature type="transmembrane region" description="Helical" evidence="1">
    <location>
        <begin position="304"/>
        <end position="327"/>
    </location>
</feature>
<accession>A0ABW8NNB9</accession>
<feature type="transmembrane region" description="Helical" evidence="1">
    <location>
        <begin position="339"/>
        <end position="360"/>
    </location>
</feature>
<feature type="transmembrane region" description="Helical" evidence="1">
    <location>
        <begin position="218"/>
        <end position="237"/>
    </location>
</feature>
<feature type="transmembrane region" description="Helical" evidence="1">
    <location>
        <begin position="65"/>
        <end position="82"/>
    </location>
</feature>
<keyword evidence="1" id="KW-0472">Membrane</keyword>
<dbReference type="InterPro" id="IPR010266">
    <property type="entry name" value="NnrS"/>
</dbReference>
<dbReference type="Pfam" id="PF05940">
    <property type="entry name" value="NnrS"/>
    <property type="match status" value="1"/>
</dbReference>
<organism evidence="2 3">
    <name type="scientific">Oceanobacter antarcticus</name>
    <dbReference type="NCBI Taxonomy" id="3133425"/>
    <lineage>
        <taxon>Bacteria</taxon>
        <taxon>Pseudomonadati</taxon>
        <taxon>Pseudomonadota</taxon>
        <taxon>Gammaproteobacteria</taxon>
        <taxon>Oceanospirillales</taxon>
        <taxon>Oceanospirillaceae</taxon>
        <taxon>Oceanobacter</taxon>
    </lineage>
</organism>
<name>A0ABW8NNB9_9GAMM</name>
<dbReference type="RefSeq" id="WP_416207273.1">
    <property type="nucleotide sequence ID" value="NZ_JBBKTX010000030.1"/>
</dbReference>
<dbReference type="EMBL" id="JBBKTX010000030">
    <property type="protein sequence ID" value="MFK4754404.1"/>
    <property type="molecule type" value="Genomic_DNA"/>
</dbReference>
<sequence>MTSPEPISSPSRQLEWAWFALAFRPFFGLGAIFGVICIGLWMASLSGAQLIAPAGGLYFWHMHEMLFGFVAAIVVGFLLTAVKSWTNQPGLSGLPLGLLVGVWFVGRVVMLLPTLLPANLIGLIDFLFLPLAAVALARPVIRVKMWRNLMFAPILLLMSGLNAMMHADPSGSGIISQQAAAHGMILLIVLLMCVIGGRVFPMFTANGTQTPRVTPLPWLEKATILTTALCIPAGMALLPATEAMTGIILMTAGVLNVWRVFRWRFIVALQTPMLWSLHISYWLMSIGLLLIGLHQTTGLLTASISYHVITLGGISLMILAMVTRVSLGHTGRKIQATPAITGAFLLMVAATFVRILPAILPGQALWLVILAGLLWMAAFSLFVIVFFPILSRARPDGTPG</sequence>
<proteinExistence type="predicted"/>
<keyword evidence="3" id="KW-1185">Reference proteome</keyword>